<comment type="similarity">
    <text evidence="1 3">Belongs to the short-chain dehydrogenases/reductases (SDR) family.</text>
</comment>
<dbReference type="PROSITE" id="PS00061">
    <property type="entry name" value="ADH_SHORT"/>
    <property type="match status" value="1"/>
</dbReference>
<dbReference type="InterPro" id="IPR002347">
    <property type="entry name" value="SDR_fam"/>
</dbReference>
<dbReference type="Gene3D" id="3.40.50.720">
    <property type="entry name" value="NAD(P)-binding Rossmann-like Domain"/>
    <property type="match status" value="1"/>
</dbReference>
<dbReference type="Proteomes" id="UP001155483">
    <property type="component" value="Unassembled WGS sequence"/>
</dbReference>
<reference evidence="4" key="2">
    <citation type="submission" date="2023-04" db="EMBL/GenBank/DDBJ databases">
        <title>Paracnuella aquatica gen. nov., sp. nov., a member of the family Chitinophagaceae isolated from a hot spring.</title>
        <authorList>
            <person name="Wang C."/>
        </authorList>
    </citation>
    <scope>NUCLEOTIDE SEQUENCE</scope>
    <source>
        <strain evidence="4">LB-8</strain>
    </source>
</reference>
<organism evidence="4 5">
    <name type="scientific">Paraflavisolibacter caeni</name>
    <dbReference type="NCBI Taxonomy" id="2982496"/>
    <lineage>
        <taxon>Bacteria</taxon>
        <taxon>Pseudomonadati</taxon>
        <taxon>Bacteroidota</taxon>
        <taxon>Chitinophagia</taxon>
        <taxon>Chitinophagales</taxon>
        <taxon>Chitinophagaceae</taxon>
        <taxon>Paraflavisolibacter</taxon>
    </lineage>
</organism>
<dbReference type="InterPro" id="IPR036291">
    <property type="entry name" value="NAD(P)-bd_dom_sf"/>
</dbReference>
<sequence length="252" mass="27820">MQKTVLITGATSGIGEACAIQFAANQYKLILNGRRLDRLEALKEKLVNKYGVTIISLPFDVRNRQHVFDAIESLPEDWKSIDILINNAGLALGRDSFENASLDDWDTMIDTNVKGLLYVSKAVTPLMIKQKSGHIINIGSIAGKEVYEKGNAYCASKHAVDALSKAMRIDLLQHHIKVTAIHPGAVETEFSIVRFKGDEASAKKVYEGYQPLTGEDVASVIYYTATLPPHVCINDLVLTPTRQADSYHFNKS</sequence>
<dbReference type="GO" id="GO:0016616">
    <property type="term" value="F:oxidoreductase activity, acting on the CH-OH group of donors, NAD or NADP as acceptor"/>
    <property type="evidence" value="ECO:0007669"/>
    <property type="project" value="UniProtKB-ARBA"/>
</dbReference>
<dbReference type="PANTHER" id="PTHR42901:SF1">
    <property type="entry name" value="ALCOHOL DEHYDROGENASE"/>
    <property type="match status" value="1"/>
</dbReference>
<evidence type="ECO:0000256" key="2">
    <source>
        <dbReference type="ARBA" id="ARBA00023002"/>
    </source>
</evidence>
<reference evidence="4" key="1">
    <citation type="submission" date="2022-09" db="EMBL/GenBank/DDBJ databases">
        <authorList>
            <person name="Yuan C."/>
            <person name="Ke Z."/>
        </authorList>
    </citation>
    <scope>NUCLEOTIDE SEQUENCE</scope>
    <source>
        <strain evidence="4">LB-8</strain>
    </source>
</reference>
<dbReference type="EMBL" id="JAOTIF010000017">
    <property type="protein sequence ID" value="MCU7551051.1"/>
    <property type="molecule type" value="Genomic_DNA"/>
</dbReference>
<name>A0A9X2XXD2_9BACT</name>
<proteinExistence type="inferred from homology"/>
<comment type="caution">
    <text evidence="4">The sequence shown here is derived from an EMBL/GenBank/DDBJ whole genome shotgun (WGS) entry which is preliminary data.</text>
</comment>
<dbReference type="SUPFAM" id="SSF51735">
    <property type="entry name" value="NAD(P)-binding Rossmann-fold domains"/>
    <property type="match status" value="1"/>
</dbReference>
<dbReference type="FunFam" id="3.40.50.720:FF:000047">
    <property type="entry name" value="NADP-dependent L-serine/L-allo-threonine dehydrogenase"/>
    <property type="match status" value="1"/>
</dbReference>
<dbReference type="InterPro" id="IPR020904">
    <property type="entry name" value="Sc_DH/Rdtase_CS"/>
</dbReference>
<evidence type="ECO:0000256" key="3">
    <source>
        <dbReference type="RuleBase" id="RU000363"/>
    </source>
</evidence>
<evidence type="ECO:0000313" key="4">
    <source>
        <dbReference type="EMBL" id="MCU7551051.1"/>
    </source>
</evidence>
<evidence type="ECO:0000256" key="1">
    <source>
        <dbReference type="ARBA" id="ARBA00006484"/>
    </source>
</evidence>
<dbReference type="PRINTS" id="PR00081">
    <property type="entry name" value="GDHRDH"/>
</dbReference>
<keyword evidence="5" id="KW-1185">Reference proteome</keyword>
<evidence type="ECO:0000313" key="5">
    <source>
        <dbReference type="Proteomes" id="UP001155483"/>
    </source>
</evidence>
<accession>A0A9X2XXD2</accession>
<dbReference type="PANTHER" id="PTHR42901">
    <property type="entry name" value="ALCOHOL DEHYDROGENASE"/>
    <property type="match status" value="1"/>
</dbReference>
<dbReference type="PRINTS" id="PR00080">
    <property type="entry name" value="SDRFAMILY"/>
</dbReference>
<dbReference type="Pfam" id="PF00106">
    <property type="entry name" value="adh_short"/>
    <property type="match status" value="1"/>
</dbReference>
<dbReference type="RefSeq" id="WP_279298490.1">
    <property type="nucleotide sequence ID" value="NZ_JAOTIF010000017.1"/>
</dbReference>
<gene>
    <name evidence="4" type="ORF">OCK74_18170</name>
</gene>
<protein>
    <submittedName>
        <fullName evidence="4">SDR family NAD(P)-dependent oxidoreductase</fullName>
    </submittedName>
</protein>
<keyword evidence="2" id="KW-0560">Oxidoreductase</keyword>
<dbReference type="AlphaFoldDB" id="A0A9X2XXD2"/>